<proteinExistence type="predicted"/>
<dbReference type="Proteomes" id="UP000717696">
    <property type="component" value="Unassembled WGS sequence"/>
</dbReference>
<comment type="caution">
    <text evidence="1">The sequence shown here is derived from an EMBL/GenBank/DDBJ whole genome shotgun (WGS) entry which is preliminary data.</text>
</comment>
<accession>A0A9P9EI40</accession>
<evidence type="ECO:0000313" key="1">
    <source>
        <dbReference type="EMBL" id="KAH7137081.1"/>
    </source>
</evidence>
<gene>
    <name evidence="1" type="ORF">B0J13DRAFT_625675</name>
</gene>
<evidence type="ECO:0000313" key="2">
    <source>
        <dbReference type="Proteomes" id="UP000717696"/>
    </source>
</evidence>
<dbReference type="EMBL" id="JAGMUU010000016">
    <property type="protein sequence ID" value="KAH7137081.1"/>
    <property type="molecule type" value="Genomic_DNA"/>
</dbReference>
<keyword evidence="2" id="KW-1185">Reference proteome</keyword>
<dbReference type="AlphaFoldDB" id="A0A9P9EI40"/>
<protein>
    <submittedName>
        <fullName evidence="1">Uncharacterized protein</fullName>
    </submittedName>
</protein>
<name>A0A9P9EI40_9HYPO</name>
<organism evidence="1 2">
    <name type="scientific">Dactylonectria estremocensis</name>
    <dbReference type="NCBI Taxonomy" id="1079267"/>
    <lineage>
        <taxon>Eukaryota</taxon>
        <taxon>Fungi</taxon>
        <taxon>Dikarya</taxon>
        <taxon>Ascomycota</taxon>
        <taxon>Pezizomycotina</taxon>
        <taxon>Sordariomycetes</taxon>
        <taxon>Hypocreomycetidae</taxon>
        <taxon>Hypocreales</taxon>
        <taxon>Nectriaceae</taxon>
        <taxon>Dactylonectria</taxon>
    </lineage>
</organism>
<sequence>MSQEHARIPDTITVSRLWDVDSVWLRAKSLATIRPPHQFEITFLPPAVLNISSDQGILPHSIDLARTRHIVLSAFNMRGVRFHTYVFFPSADICHTKANALSLERQKELYNNIIFLSIEDAAPAVFR</sequence>
<reference evidence="1" key="1">
    <citation type="journal article" date="2021" name="Nat. Commun.">
        <title>Genetic determinants of endophytism in the Arabidopsis root mycobiome.</title>
        <authorList>
            <person name="Mesny F."/>
            <person name="Miyauchi S."/>
            <person name="Thiergart T."/>
            <person name="Pickel B."/>
            <person name="Atanasova L."/>
            <person name="Karlsson M."/>
            <person name="Huettel B."/>
            <person name="Barry K.W."/>
            <person name="Haridas S."/>
            <person name="Chen C."/>
            <person name="Bauer D."/>
            <person name="Andreopoulos W."/>
            <person name="Pangilinan J."/>
            <person name="LaButti K."/>
            <person name="Riley R."/>
            <person name="Lipzen A."/>
            <person name="Clum A."/>
            <person name="Drula E."/>
            <person name="Henrissat B."/>
            <person name="Kohler A."/>
            <person name="Grigoriev I.V."/>
            <person name="Martin F.M."/>
            <person name="Hacquard S."/>
        </authorList>
    </citation>
    <scope>NUCLEOTIDE SEQUENCE</scope>
    <source>
        <strain evidence="1">MPI-CAGE-AT-0021</strain>
    </source>
</reference>
<dbReference type="OrthoDB" id="5070004at2759"/>